<organism evidence="1 2">
    <name type="scientific">Macroventuria anomochaeta</name>
    <dbReference type="NCBI Taxonomy" id="301207"/>
    <lineage>
        <taxon>Eukaryota</taxon>
        <taxon>Fungi</taxon>
        <taxon>Dikarya</taxon>
        <taxon>Ascomycota</taxon>
        <taxon>Pezizomycotina</taxon>
        <taxon>Dothideomycetes</taxon>
        <taxon>Pleosporomycetidae</taxon>
        <taxon>Pleosporales</taxon>
        <taxon>Pleosporineae</taxon>
        <taxon>Didymellaceae</taxon>
        <taxon>Macroventuria</taxon>
    </lineage>
</organism>
<dbReference type="EMBL" id="MU006702">
    <property type="protein sequence ID" value="KAF2633133.1"/>
    <property type="molecule type" value="Genomic_DNA"/>
</dbReference>
<accession>A0ACB6SGN0</accession>
<evidence type="ECO:0000313" key="2">
    <source>
        <dbReference type="Proteomes" id="UP000799754"/>
    </source>
</evidence>
<proteinExistence type="predicted"/>
<feature type="non-terminal residue" evidence="1">
    <location>
        <position position="208"/>
    </location>
</feature>
<comment type="caution">
    <text evidence="1">The sequence shown here is derived from an EMBL/GenBank/DDBJ whole genome shotgun (WGS) entry which is preliminary data.</text>
</comment>
<evidence type="ECO:0000313" key="1">
    <source>
        <dbReference type="EMBL" id="KAF2633133.1"/>
    </source>
</evidence>
<gene>
    <name evidence="1" type="ORF">BU25DRAFT_321158</name>
</gene>
<dbReference type="Proteomes" id="UP000799754">
    <property type="component" value="Unassembled WGS sequence"/>
</dbReference>
<name>A0ACB6SGN0_9PLEO</name>
<sequence>SAPTAIKRFQRLLVQGGSLLTGDALRRLIVFDFNGAQPVSGALGGATKAASIESYPFSAGLGISLTVGFLEPCGINTPHVHPRAAEFLVLVQESSLRFGSVLENGLVGPEQDQEIAGVLSQFEGTIFPQGSIHYQFNDACEKAVFVAALDSDDPGTSSIAQNLFSLDAGVLNATLGYPKTVDGRNYETFRKAIPANLAQDVGSCLARC</sequence>
<keyword evidence="2" id="KW-1185">Reference proteome</keyword>
<reference evidence="1" key="1">
    <citation type="journal article" date="2020" name="Stud. Mycol.">
        <title>101 Dothideomycetes genomes: a test case for predicting lifestyles and emergence of pathogens.</title>
        <authorList>
            <person name="Haridas S."/>
            <person name="Albert R."/>
            <person name="Binder M."/>
            <person name="Bloem J."/>
            <person name="Labutti K."/>
            <person name="Salamov A."/>
            <person name="Andreopoulos B."/>
            <person name="Baker S."/>
            <person name="Barry K."/>
            <person name="Bills G."/>
            <person name="Bluhm B."/>
            <person name="Cannon C."/>
            <person name="Castanera R."/>
            <person name="Culley D."/>
            <person name="Daum C."/>
            <person name="Ezra D."/>
            <person name="Gonzalez J."/>
            <person name="Henrissat B."/>
            <person name="Kuo A."/>
            <person name="Liang C."/>
            <person name="Lipzen A."/>
            <person name="Lutzoni F."/>
            <person name="Magnuson J."/>
            <person name="Mondo S."/>
            <person name="Nolan M."/>
            <person name="Ohm R."/>
            <person name="Pangilinan J."/>
            <person name="Park H.-J."/>
            <person name="Ramirez L."/>
            <person name="Alfaro M."/>
            <person name="Sun H."/>
            <person name="Tritt A."/>
            <person name="Yoshinaga Y."/>
            <person name="Zwiers L.-H."/>
            <person name="Turgeon B."/>
            <person name="Goodwin S."/>
            <person name="Spatafora J."/>
            <person name="Crous P."/>
            <person name="Grigoriev I."/>
        </authorList>
    </citation>
    <scope>NUCLEOTIDE SEQUENCE</scope>
    <source>
        <strain evidence="1">CBS 525.71</strain>
    </source>
</reference>
<protein>
    <submittedName>
        <fullName evidence="1">RmlC-like cupin</fullName>
    </submittedName>
</protein>
<feature type="non-terminal residue" evidence="1">
    <location>
        <position position="1"/>
    </location>
</feature>